<keyword evidence="3" id="KW-1185">Reference proteome</keyword>
<feature type="compositionally biased region" description="Pro residues" evidence="1">
    <location>
        <begin position="65"/>
        <end position="81"/>
    </location>
</feature>
<dbReference type="Proteomes" id="UP000308652">
    <property type="component" value="Unassembled WGS sequence"/>
</dbReference>
<proteinExistence type="predicted"/>
<protein>
    <submittedName>
        <fullName evidence="2">Uncharacterized protein</fullName>
    </submittedName>
</protein>
<dbReference type="OrthoDB" id="3153997at2759"/>
<dbReference type="STRING" id="68775.A0A5C3M0E1"/>
<feature type="region of interest" description="Disordered" evidence="1">
    <location>
        <begin position="216"/>
        <end position="241"/>
    </location>
</feature>
<dbReference type="EMBL" id="ML213607">
    <property type="protein sequence ID" value="TFK37608.1"/>
    <property type="molecule type" value="Genomic_DNA"/>
</dbReference>
<dbReference type="AlphaFoldDB" id="A0A5C3M0E1"/>
<feature type="compositionally biased region" description="Basic residues" evidence="1">
    <location>
        <begin position="8"/>
        <end position="18"/>
    </location>
</feature>
<accession>A0A5C3M0E1</accession>
<feature type="compositionally biased region" description="Polar residues" evidence="1">
    <location>
        <begin position="47"/>
        <end position="59"/>
    </location>
</feature>
<feature type="compositionally biased region" description="Low complexity" evidence="1">
    <location>
        <begin position="22"/>
        <end position="39"/>
    </location>
</feature>
<feature type="region of interest" description="Disordered" evidence="1">
    <location>
        <begin position="1"/>
        <end position="81"/>
    </location>
</feature>
<sequence length="346" mass="38618">MPGPSNSKSKKRKAKGKSKAPTTATTTTATTTTTTNQTTKADDADTSLESTNTTPSSCYYHSFSPSPPSSPSPTLLTPPPPFQLLPANPLFPFSHYTDTDYPLPPHPSKPILDPHLHPYIESVLLTQPYIHDPGNGPRVRDPRAFLEGKFFVQDVALDDPMCAEFAQEEVLEMLKTVLPEETALILWYNKSRSTSRICPACQRLYHLGDILPEHMSHQDDYEKEEPDDKRRRQSPQLDREQDLSGLCSPVCFILASFNYPGAIKSAWGRTADEMDDTTWELLNAPHLQPNKGMDLQSKGNKMKDGADESRALGMLVKMTRLHDLGLAQLCFGEEELEAQEEFLDES</sequence>
<gene>
    <name evidence="2" type="ORF">BDQ12DRAFT_652665</name>
</gene>
<reference evidence="2 3" key="1">
    <citation type="journal article" date="2019" name="Nat. Ecol. Evol.">
        <title>Megaphylogeny resolves global patterns of mushroom evolution.</title>
        <authorList>
            <person name="Varga T."/>
            <person name="Krizsan K."/>
            <person name="Foldi C."/>
            <person name="Dima B."/>
            <person name="Sanchez-Garcia M."/>
            <person name="Sanchez-Ramirez S."/>
            <person name="Szollosi G.J."/>
            <person name="Szarkandi J.G."/>
            <person name="Papp V."/>
            <person name="Albert L."/>
            <person name="Andreopoulos W."/>
            <person name="Angelini C."/>
            <person name="Antonin V."/>
            <person name="Barry K.W."/>
            <person name="Bougher N.L."/>
            <person name="Buchanan P."/>
            <person name="Buyck B."/>
            <person name="Bense V."/>
            <person name="Catcheside P."/>
            <person name="Chovatia M."/>
            <person name="Cooper J."/>
            <person name="Damon W."/>
            <person name="Desjardin D."/>
            <person name="Finy P."/>
            <person name="Geml J."/>
            <person name="Haridas S."/>
            <person name="Hughes K."/>
            <person name="Justo A."/>
            <person name="Karasinski D."/>
            <person name="Kautmanova I."/>
            <person name="Kiss B."/>
            <person name="Kocsube S."/>
            <person name="Kotiranta H."/>
            <person name="LaButti K.M."/>
            <person name="Lechner B.E."/>
            <person name="Liimatainen K."/>
            <person name="Lipzen A."/>
            <person name="Lukacs Z."/>
            <person name="Mihaltcheva S."/>
            <person name="Morgado L.N."/>
            <person name="Niskanen T."/>
            <person name="Noordeloos M.E."/>
            <person name="Ohm R.A."/>
            <person name="Ortiz-Santana B."/>
            <person name="Ovrebo C."/>
            <person name="Racz N."/>
            <person name="Riley R."/>
            <person name="Savchenko A."/>
            <person name="Shiryaev A."/>
            <person name="Soop K."/>
            <person name="Spirin V."/>
            <person name="Szebenyi C."/>
            <person name="Tomsovsky M."/>
            <person name="Tulloss R.E."/>
            <person name="Uehling J."/>
            <person name="Grigoriev I.V."/>
            <person name="Vagvolgyi C."/>
            <person name="Papp T."/>
            <person name="Martin F.M."/>
            <person name="Miettinen O."/>
            <person name="Hibbett D.S."/>
            <person name="Nagy L.G."/>
        </authorList>
    </citation>
    <scope>NUCLEOTIDE SEQUENCE [LARGE SCALE GENOMIC DNA]</scope>
    <source>
        <strain evidence="2 3">CBS 166.37</strain>
    </source>
</reference>
<evidence type="ECO:0000313" key="2">
    <source>
        <dbReference type="EMBL" id="TFK37608.1"/>
    </source>
</evidence>
<feature type="compositionally biased region" description="Basic and acidic residues" evidence="1">
    <location>
        <begin position="216"/>
        <end position="230"/>
    </location>
</feature>
<name>A0A5C3M0E1_9AGAR</name>
<organism evidence="2 3">
    <name type="scientific">Crucibulum laeve</name>
    <dbReference type="NCBI Taxonomy" id="68775"/>
    <lineage>
        <taxon>Eukaryota</taxon>
        <taxon>Fungi</taxon>
        <taxon>Dikarya</taxon>
        <taxon>Basidiomycota</taxon>
        <taxon>Agaricomycotina</taxon>
        <taxon>Agaricomycetes</taxon>
        <taxon>Agaricomycetidae</taxon>
        <taxon>Agaricales</taxon>
        <taxon>Agaricineae</taxon>
        <taxon>Nidulariaceae</taxon>
        <taxon>Crucibulum</taxon>
    </lineage>
</organism>
<evidence type="ECO:0000256" key="1">
    <source>
        <dbReference type="SAM" id="MobiDB-lite"/>
    </source>
</evidence>
<evidence type="ECO:0000313" key="3">
    <source>
        <dbReference type="Proteomes" id="UP000308652"/>
    </source>
</evidence>